<dbReference type="PANTHER" id="PTHR24173">
    <property type="entry name" value="ANKYRIN REPEAT CONTAINING"/>
    <property type="match status" value="1"/>
</dbReference>
<dbReference type="PROSITE" id="PS50297">
    <property type="entry name" value="ANK_REP_REGION"/>
    <property type="match status" value="4"/>
</dbReference>
<feature type="domain" description="NWD NACHT-NTPase N-terminal" evidence="4">
    <location>
        <begin position="16"/>
        <end position="252"/>
    </location>
</feature>
<dbReference type="Gene3D" id="1.25.40.20">
    <property type="entry name" value="Ankyrin repeat-containing domain"/>
    <property type="match status" value="2"/>
</dbReference>
<evidence type="ECO:0000256" key="2">
    <source>
        <dbReference type="ARBA" id="ARBA00023043"/>
    </source>
</evidence>
<feature type="repeat" description="ANK" evidence="3">
    <location>
        <begin position="527"/>
        <end position="558"/>
    </location>
</feature>
<sequence length="593" mass="66123">MSAAPNNNRPRCRPFSFWDRAYDMLRRDNPQLVEEYEMLLSSDLRMTVRSYSTDNHTQQGIATDASGIREAAFSEAHEAQLNTIIERRLQQMLATKTLYTTAGYDFVLKERIPQAAQLALWAKDWISQGVDYYPEAEIIWAGICIALPFLTSQEIADEANRTGFTYVAGRMHYFAYLEVLLLKLGHEAGFGPDVLISAYRDIVSLYRSILHFQIQSIVHFQYTTLGIAKEGSLRSRAWEDMLDNIAEYEDALVQKLRQIPASISGIKQRLADDDLRWMDGRYEKGIETFQTMRRLLSADDAYVWALEKQPQDHKESTLHNPPGETKLWRPTDHTVEGNCTQLLEGSGTLCLHESKNTASIPCDKLSCLLLKAIKAGQEADVKLLLDGGADIENKDGMHGQTPLFLAVREGHLGIVKLLVDRGAEVKAEDGMDQTVLACAVEAGHEAIVGFLLSKGADIETEDYEPLFSAAGNGQEAVVNLLLSRGADINSRDSCGQTPLMWAVKCGEDALVKLLLSKGADLEMRDPWGKTPLLYAATAHRGIAKILIERGANLNVKDKPGQSALLLAAMRYQFGPTWRLLYHAKHLADVDIII</sequence>
<gene>
    <name evidence="5" type="ORF">BJY01DRAFT_212433</name>
</gene>
<evidence type="ECO:0000259" key="4">
    <source>
        <dbReference type="Pfam" id="PF17100"/>
    </source>
</evidence>
<keyword evidence="2 3" id="KW-0040">ANK repeat</keyword>
<keyword evidence="1" id="KW-0677">Repeat</keyword>
<name>A0ABR4K661_9EURO</name>
<proteinExistence type="predicted"/>
<dbReference type="SMART" id="SM00248">
    <property type="entry name" value="ANK"/>
    <property type="match status" value="6"/>
</dbReference>
<accession>A0ABR4K661</accession>
<dbReference type="Pfam" id="PF17100">
    <property type="entry name" value="NACHT_N"/>
    <property type="match status" value="1"/>
</dbReference>
<dbReference type="PANTHER" id="PTHR24173:SF74">
    <property type="entry name" value="ANKYRIN REPEAT DOMAIN-CONTAINING PROTEIN 16"/>
    <property type="match status" value="1"/>
</dbReference>
<feature type="repeat" description="ANK" evidence="3">
    <location>
        <begin position="398"/>
        <end position="430"/>
    </location>
</feature>
<evidence type="ECO:0000256" key="1">
    <source>
        <dbReference type="ARBA" id="ARBA00022737"/>
    </source>
</evidence>
<evidence type="ECO:0000256" key="3">
    <source>
        <dbReference type="PROSITE-ProRule" id="PRU00023"/>
    </source>
</evidence>
<dbReference type="SUPFAM" id="SSF48403">
    <property type="entry name" value="Ankyrin repeat"/>
    <property type="match status" value="1"/>
</dbReference>
<dbReference type="PROSITE" id="PS50088">
    <property type="entry name" value="ANK_REPEAT"/>
    <property type="match status" value="5"/>
</dbReference>
<protein>
    <submittedName>
        <fullName evidence="5">Ankyrin repeat-containing domain protein</fullName>
    </submittedName>
</protein>
<feature type="repeat" description="ANK" evidence="3">
    <location>
        <begin position="494"/>
        <end position="526"/>
    </location>
</feature>
<evidence type="ECO:0000313" key="6">
    <source>
        <dbReference type="Proteomes" id="UP001610446"/>
    </source>
</evidence>
<dbReference type="InterPro" id="IPR031359">
    <property type="entry name" value="NACHT_N"/>
</dbReference>
<reference evidence="5 6" key="1">
    <citation type="submission" date="2024-07" db="EMBL/GenBank/DDBJ databases">
        <title>Section-level genome sequencing and comparative genomics of Aspergillus sections Usti and Cavernicolus.</title>
        <authorList>
            <consortium name="Lawrence Berkeley National Laboratory"/>
            <person name="Nybo J.L."/>
            <person name="Vesth T.C."/>
            <person name="Theobald S."/>
            <person name="Frisvad J.C."/>
            <person name="Larsen T.O."/>
            <person name="Kjaerboelling I."/>
            <person name="Rothschild-Mancinelli K."/>
            <person name="Lyhne E.K."/>
            <person name="Kogle M.E."/>
            <person name="Barry K."/>
            <person name="Clum A."/>
            <person name="Na H."/>
            <person name="Ledsgaard L."/>
            <person name="Lin J."/>
            <person name="Lipzen A."/>
            <person name="Kuo A."/>
            <person name="Riley R."/>
            <person name="Mondo S."/>
            <person name="Labutti K."/>
            <person name="Haridas S."/>
            <person name="Pangalinan J."/>
            <person name="Salamov A.A."/>
            <person name="Simmons B.A."/>
            <person name="Magnuson J.K."/>
            <person name="Chen J."/>
            <person name="Drula E."/>
            <person name="Henrissat B."/>
            <person name="Wiebenga A."/>
            <person name="Lubbers R.J."/>
            <person name="Gomes A.C."/>
            <person name="Makela M.R."/>
            <person name="Stajich J."/>
            <person name="Grigoriev I.V."/>
            <person name="Mortensen U.H."/>
            <person name="De Vries R.P."/>
            <person name="Baker S.E."/>
            <person name="Andersen M.R."/>
        </authorList>
    </citation>
    <scope>NUCLEOTIDE SEQUENCE [LARGE SCALE GENOMIC DNA]</scope>
    <source>
        <strain evidence="5 6">CBS 123904</strain>
    </source>
</reference>
<dbReference type="InterPro" id="IPR002110">
    <property type="entry name" value="Ankyrin_rpt"/>
</dbReference>
<dbReference type="Pfam" id="PF12796">
    <property type="entry name" value="Ank_2"/>
    <property type="match status" value="2"/>
</dbReference>
<evidence type="ECO:0000313" key="5">
    <source>
        <dbReference type="EMBL" id="KAL2847803.1"/>
    </source>
</evidence>
<keyword evidence="6" id="KW-1185">Reference proteome</keyword>
<feature type="repeat" description="ANK" evidence="3">
    <location>
        <begin position="461"/>
        <end position="493"/>
    </location>
</feature>
<dbReference type="PRINTS" id="PR01415">
    <property type="entry name" value="ANKYRIN"/>
</dbReference>
<dbReference type="Proteomes" id="UP001610446">
    <property type="component" value="Unassembled WGS sequence"/>
</dbReference>
<organism evidence="5 6">
    <name type="scientific">Aspergillus pseudoustus</name>
    <dbReference type="NCBI Taxonomy" id="1810923"/>
    <lineage>
        <taxon>Eukaryota</taxon>
        <taxon>Fungi</taxon>
        <taxon>Dikarya</taxon>
        <taxon>Ascomycota</taxon>
        <taxon>Pezizomycotina</taxon>
        <taxon>Eurotiomycetes</taxon>
        <taxon>Eurotiomycetidae</taxon>
        <taxon>Eurotiales</taxon>
        <taxon>Aspergillaceae</taxon>
        <taxon>Aspergillus</taxon>
        <taxon>Aspergillus subgen. Nidulantes</taxon>
    </lineage>
</organism>
<dbReference type="InterPro" id="IPR036770">
    <property type="entry name" value="Ankyrin_rpt-contain_sf"/>
</dbReference>
<comment type="caution">
    <text evidence="5">The sequence shown here is derived from an EMBL/GenBank/DDBJ whole genome shotgun (WGS) entry which is preliminary data.</text>
</comment>
<dbReference type="EMBL" id="JBFXLU010000054">
    <property type="protein sequence ID" value="KAL2847803.1"/>
    <property type="molecule type" value="Genomic_DNA"/>
</dbReference>
<feature type="repeat" description="ANK" evidence="3">
    <location>
        <begin position="431"/>
        <end position="463"/>
    </location>
</feature>